<evidence type="ECO:0000313" key="3">
    <source>
        <dbReference type="Proteomes" id="UP000702209"/>
    </source>
</evidence>
<evidence type="ECO:0000256" key="1">
    <source>
        <dbReference type="SAM" id="Phobius"/>
    </source>
</evidence>
<keyword evidence="1" id="KW-0812">Transmembrane</keyword>
<feature type="transmembrane region" description="Helical" evidence="1">
    <location>
        <begin position="32"/>
        <end position="52"/>
    </location>
</feature>
<reference evidence="2 3" key="1">
    <citation type="submission" date="2020-10" db="EMBL/GenBank/DDBJ databases">
        <title>Identification of Nocardia species via Next-generation sequencing and recognition of intraspecies genetic diversity.</title>
        <authorList>
            <person name="Li P."/>
            <person name="Li P."/>
            <person name="Lu B."/>
        </authorList>
    </citation>
    <scope>NUCLEOTIDE SEQUENCE [LARGE SCALE GENOMIC DNA]</scope>
    <source>
        <strain evidence="2 3">BJ06-0157</strain>
    </source>
</reference>
<keyword evidence="3" id="KW-1185">Reference proteome</keyword>
<dbReference type="RefSeq" id="WP_195133450.1">
    <property type="nucleotide sequence ID" value="NZ_JADLQX010000040.1"/>
</dbReference>
<accession>A0ABS0D088</accession>
<comment type="caution">
    <text evidence="2">The sequence shown here is derived from an EMBL/GenBank/DDBJ whole genome shotgun (WGS) entry which is preliminary data.</text>
</comment>
<keyword evidence="1" id="KW-0472">Membrane</keyword>
<gene>
    <name evidence="2" type="ORF">IU459_32675</name>
</gene>
<organism evidence="2 3">
    <name type="scientific">Nocardia amamiensis</name>
    <dbReference type="NCBI Taxonomy" id="404578"/>
    <lineage>
        <taxon>Bacteria</taxon>
        <taxon>Bacillati</taxon>
        <taxon>Actinomycetota</taxon>
        <taxon>Actinomycetes</taxon>
        <taxon>Mycobacteriales</taxon>
        <taxon>Nocardiaceae</taxon>
        <taxon>Nocardia</taxon>
    </lineage>
</organism>
<dbReference type="Proteomes" id="UP000702209">
    <property type="component" value="Unassembled WGS sequence"/>
</dbReference>
<keyword evidence="1" id="KW-1133">Transmembrane helix</keyword>
<protein>
    <submittedName>
        <fullName evidence="2">Uncharacterized protein</fullName>
    </submittedName>
</protein>
<name>A0ABS0D088_9NOCA</name>
<sequence>MSIQPRTSRRSAPVWLRPALALRRRAGRVIAFLLRTPALLAGVFVAAAALYFSMLLTVDRAPADALPTTPASTNCAMFCTATEAPKHVDTAAAADETPTCWLFCEPARRLGL</sequence>
<proteinExistence type="predicted"/>
<evidence type="ECO:0000313" key="2">
    <source>
        <dbReference type="EMBL" id="MBF6302260.1"/>
    </source>
</evidence>
<dbReference type="EMBL" id="JADLQX010000040">
    <property type="protein sequence ID" value="MBF6302260.1"/>
    <property type="molecule type" value="Genomic_DNA"/>
</dbReference>